<evidence type="ECO:0000256" key="1">
    <source>
        <dbReference type="ARBA" id="ARBA00002324"/>
    </source>
</evidence>
<comment type="similarity">
    <text evidence="3 11">Belongs to the NadD family.</text>
</comment>
<dbReference type="InterPro" id="IPR005248">
    <property type="entry name" value="NadD/NMNAT"/>
</dbReference>
<keyword evidence="4 11" id="KW-0662">Pyridine nucleotide biosynthesis</keyword>
<accession>A0A1L7AFT3</accession>
<dbReference type="eggNOG" id="COG1057">
    <property type="taxonomic scope" value="Bacteria"/>
</dbReference>
<dbReference type="EC" id="2.7.7.18" evidence="11"/>
<gene>
    <name evidence="11" type="primary">nadD</name>
    <name evidence="13" type="ORF">RGI145_11230</name>
</gene>
<dbReference type="HAMAP" id="MF_00244">
    <property type="entry name" value="NaMN_adenylyltr"/>
    <property type="match status" value="1"/>
</dbReference>
<dbReference type="GO" id="GO:0009435">
    <property type="term" value="P:NAD+ biosynthetic process"/>
    <property type="evidence" value="ECO:0007669"/>
    <property type="project" value="UniProtKB-UniRule"/>
</dbReference>
<evidence type="ECO:0000313" key="14">
    <source>
        <dbReference type="Proteomes" id="UP000185494"/>
    </source>
</evidence>
<protein>
    <recommendedName>
        <fullName evidence="11">Probable nicotinate-nucleotide adenylyltransferase</fullName>
        <ecNumber evidence="11">2.7.7.18</ecNumber>
    </recommendedName>
    <alternativeName>
        <fullName evidence="11">Deamido-NAD(+) diphosphorylase</fullName>
    </alternativeName>
    <alternativeName>
        <fullName evidence="11">Deamido-NAD(+) pyrophosphorylase</fullName>
    </alternativeName>
    <alternativeName>
        <fullName evidence="11">Nicotinate mononucleotide adenylyltransferase</fullName>
        <shortName evidence="11">NaMN adenylyltransferase</shortName>
    </alternativeName>
</protein>
<comment type="function">
    <text evidence="1 11">Catalyzes the reversible adenylation of nicotinate mononucleotide (NaMN) to nicotinic acid adenine dinucleotide (NaAD).</text>
</comment>
<evidence type="ECO:0000259" key="12">
    <source>
        <dbReference type="Pfam" id="PF01467"/>
    </source>
</evidence>
<reference evidence="13 14" key="1">
    <citation type="submission" date="2016-05" db="EMBL/GenBank/DDBJ databases">
        <title>Complete Genome and Methylome Analysis of Psychrotrophic Bacterial Isolates from Antarctic Lake Untersee.</title>
        <authorList>
            <person name="Fomenkov A."/>
            <person name="Akimov V.N."/>
            <person name="Vasilyeva L.V."/>
            <person name="Andersen D."/>
            <person name="Vincze T."/>
            <person name="Roberts R.J."/>
        </authorList>
    </citation>
    <scope>NUCLEOTIDE SEQUENCE [LARGE SCALE GENOMIC DNA]</scope>
    <source>
        <strain evidence="13 14">U14-5</strain>
    </source>
</reference>
<dbReference type="GO" id="GO:0005524">
    <property type="term" value="F:ATP binding"/>
    <property type="evidence" value="ECO:0007669"/>
    <property type="project" value="UniProtKB-KW"/>
</dbReference>
<dbReference type="NCBIfam" id="NF000843">
    <property type="entry name" value="PRK00071.2-2"/>
    <property type="match status" value="1"/>
</dbReference>
<keyword evidence="8 11" id="KW-0067">ATP-binding</keyword>
<dbReference type="SUPFAM" id="SSF52374">
    <property type="entry name" value="Nucleotidylyl transferase"/>
    <property type="match status" value="1"/>
</dbReference>
<dbReference type="Proteomes" id="UP000185494">
    <property type="component" value="Chromosome 1"/>
</dbReference>
<dbReference type="Gene3D" id="3.40.50.620">
    <property type="entry name" value="HUPs"/>
    <property type="match status" value="1"/>
</dbReference>
<dbReference type="KEGG" id="rgi:RGI145_11230"/>
<evidence type="ECO:0000256" key="6">
    <source>
        <dbReference type="ARBA" id="ARBA00022695"/>
    </source>
</evidence>
<evidence type="ECO:0000256" key="4">
    <source>
        <dbReference type="ARBA" id="ARBA00022642"/>
    </source>
</evidence>
<dbReference type="InterPro" id="IPR014729">
    <property type="entry name" value="Rossmann-like_a/b/a_fold"/>
</dbReference>
<name>A0A1L7AFT3_9PROT</name>
<evidence type="ECO:0000256" key="7">
    <source>
        <dbReference type="ARBA" id="ARBA00022741"/>
    </source>
</evidence>
<dbReference type="STRING" id="257708.RGI145_11230"/>
<evidence type="ECO:0000256" key="3">
    <source>
        <dbReference type="ARBA" id="ARBA00009014"/>
    </source>
</evidence>
<evidence type="ECO:0000256" key="5">
    <source>
        <dbReference type="ARBA" id="ARBA00022679"/>
    </source>
</evidence>
<keyword evidence="5 11" id="KW-0808">Transferase</keyword>
<keyword evidence="7 11" id="KW-0547">Nucleotide-binding</keyword>
<dbReference type="Pfam" id="PF01467">
    <property type="entry name" value="CTP_transf_like"/>
    <property type="match status" value="1"/>
</dbReference>
<dbReference type="PANTHER" id="PTHR39321">
    <property type="entry name" value="NICOTINATE-NUCLEOTIDE ADENYLYLTRANSFERASE-RELATED"/>
    <property type="match status" value="1"/>
</dbReference>
<dbReference type="EMBL" id="CP015583">
    <property type="protein sequence ID" value="APT57591.1"/>
    <property type="molecule type" value="Genomic_DNA"/>
</dbReference>
<sequence>MAEPGAWGDNRRRRIGLLGGSFNPAHQGHEHVARIALRALRLDAVWLLVSPGNPLKPPRGMAPFQQRLASARAIADGAQVIATGIEAKLGYRRTERTLGRLRQRFPNARFVFVIGADNLWQLPRWGGWQRLARHTPLAVLPRPGWTRKALHGKAASVLRHWRRRPGELLAGPPGRHAGWTLIPARENALSSTDLRSNGHHPGWPAGGD</sequence>
<dbReference type="GO" id="GO:0004515">
    <property type="term" value="F:nicotinate-nucleotide adenylyltransferase activity"/>
    <property type="evidence" value="ECO:0007669"/>
    <property type="project" value="UniProtKB-UniRule"/>
</dbReference>
<dbReference type="AlphaFoldDB" id="A0A1L7AFT3"/>
<evidence type="ECO:0000313" key="13">
    <source>
        <dbReference type="EMBL" id="APT57591.1"/>
    </source>
</evidence>
<dbReference type="InterPro" id="IPR004821">
    <property type="entry name" value="Cyt_trans-like"/>
</dbReference>
<dbReference type="CDD" id="cd02165">
    <property type="entry name" value="NMNAT"/>
    <property type="match status" value="1"/>
</dbReference>
<evidence type="ECO:0000256" key="10">
    <source>
        <dbReference type="ARBA" id="ARBA00048721"/>
    </source>
</evidence>
<keyword evidence="9 11" id="KW-0520">NAD</keyword>
<proteinExistence type="inferred from homology"/>
<dbReference type="PANTHER" id="PTHR39321:SF3">
    <property type="entry name" value="PHOSPHOPANTETHEINE ADENYLYLTRANSFERASE"/>
    <property type="match status" value="1"/>
</dbReference>
<evidence type="ECO:0000256" key="9">
    <source>
        <dbReference type="ARBA" id="ARBA00023027"/>
    </source>
</evidence>
<evidence type="ECO:0000256" key="8">
    <source>
        <dbReference type="ARBA" id="ARBA00022840"/>
    </source>
</evidence>
<comment type="pathway">
    <text evidence="2 11">Cofactor biosynthesis; NAD(+) biosynthesis; deamido-NAD(+) from nicotinate D-ribonucleotide: step 1/1.</text>
</comment>
<evidence type="ECO:0000256" key="2">
    <source>
        <dbReference type="ARBA" id="ARBA00005019"/>
    </source>
</evidence>
<comment type="catalytic activity">
    <reaction evidence="10 11">
        <text>nicotinate beta-D-ribonucleotide + ATP + H(+) = deamido-NAD(+) + diphosphate</text>
        <dbReference type="Rhea" id="RHEA:22860"/>
        <dbReference type="ChEBI" id="CHEBI:15378"/>
        <dbReference type="ChEBI" id="CHEBI:30616"/>
        <dbReference type="ChEBI" id="CHEBI:33019"/>
        <dbReference type="ChEBI" id="CHEBI:57502"/>
        <dbReference type="ChEBI" id="CHEBI:58437"/>
        <dbReference type="EC" id="2.7.7.18"/>
    </reaction>
</comment>
<keyword evidence="6 11" id="KW-0548">Nucleotidyltransferase</keyword>
<evidence type="ECO:0000256" key="11">
    <source>
        <dbReference type="HAMAP-Rule" id="MF_00244"/>
    </source>
</evidence>
<feature type="domain" description="Cytidyltransferase-like" evidence="12">
    <location>
        <begin position="17"/>
        <end position="196"/>
    </location>
</feature>
<organism evidence="13 14">
    <name type="scientific">Roseomonas gilardii</name>
    <dbReference type="NCBI Taxonomy" id="257708"/>
    <lineage>
        <taxon>Bacteria</taxon>
        <taxon>Pseudomonadati</taxon>
        <taxon>Pseudomonadota</taxon>
        <taxon>Alphaproteobacteria</taxon>
        <taxon>Acetobacterales</taxon>
        <taxon>Roseomonadaceae</taxon>
        <taxon>Roseomonas</taxon>
    </lineage>
</organism>
<dbReference type="UniPathway" id="UPA00253">
    <property type="reaction ID" value="UER00332"/>
</dbReference>